<keyword evidence="1" id="KW-0732">Signal</keyword>
<dbReference type="RefSeq" id="WP_209639710.1">
    <property type="nucleotide sequence ID" value="NZ_JAGINW010000001.1"/>
</dbReference>
<evidence type="ECO:0000259" key="2">
    <source>
        <dbReference type="Pfam" id="PF14200"/>
    </source>
</evidence>
<sequence>MAGNKTMLRKLGAVVAIVVSACAFLTPTASAQITIRPAGVGGDMSCAPGAQRIKTADGYALQISQESPNQGKVVQHWIWGGAEQKWLVCKTGGSDPSAQYTFWNVHTRNCLGAYGADQGEGAYFTETECVAGSHQRFSRFIDPPTGLFLLQVSHSGKFMNMLNNSNGPNTIMAQYTGMAKLFSFAPA</sequence>
<proteinExistence type="predicted"/>
<name>A0ABS4TG40_9PSEU</name>
<feature type="chain" id="PRO_5045795825" description="Ricin B lectin domain-containing protein" evidence="1">
    <location>
        <begin position="32"/>
        <end position="187"/>
    </location>
</feature>
<dbReference type="InterPro" id="IPR035992">
    <property type="entry name" value="Ricin_B-like_lectins"/>
</dbReference>
<dbReference type="CDD" id="cd00161">
    <property type="entry name" value="beta-trefoil_Ricin-like"/>
    <property type="match status" value="1"/>
</dbReference>
<feature type="domain" description="Ricin B lectin" evidence="2">
    <location>
        <begin position="83"/>
        <end position="175"/>
    </location>
</feature>
<evidence type="ECO:0000313" key="4">
    <source>
        <dbReference type="Proteomes" id="UP001519332"/>
    </source>
</evidence>
<accession>A0ABS4TG40</accession>
<organism evidence="3 4">
    <name type="scientific">Kibdelosporangium banguiense</name>
    <dbReference type="NCBI Taxonomy" id="1365924"/>
    <lineage>
        <taxon>Bacteria</taxon>
        <taxon>Bacillati</taxon>
        <taxon>Actinomycetota</taxon>
        <taxon>Actinomycetes</taxon>
        <taxon>Pseudonocardiales</taxon>
        <taxon>Pseudonocardiaceae</taxon>
        <taxon>Kibdelosporangium</taxon>
    </lineage>
</organism>
<reference evidence="3 4" key="1">
    <citation type="submission" date="2021-03" db="EMBL/GenBank/DDBJ databases">
        <title>Sequencing the genomes of 1000 actinobacteria strains.</title>
        <authorList>
            <person name="Klenk H.-P."/>
        </authorList>
    </citation>
    <scope>NUCLEOTIDE SEQUENCE [LARGE SCALE GENOMIC DNA]</scope>
    <source>
        <strain evidence="3 4">DSM 46670</strain>
    </source>
</reference>
<dbReference type="PROSITE" id="PS51257">
    <property type="entry name" value="PROKAR_LIPOPROTEIN"/>
    <property type="match status" value="1"/>
</dbReference>
<keyword evidence="4" id="KW-1185">Reference proteome</keyword>
<dbReference type="SUPFAM" id="SSF50370">
    <property type="entry name" value="Ricin B-like lectins"/>
    <property type="match status" value="1"/>
</dbReference>
<protein>
    <recommendedName>
        <fullName evidence="2">Ricin B lectin domain-containing protein</fullName>
    </recommendedName>
</protein>
<dbReference type="Proteomes" id="UP001519332">
    <property type="component" value="Unassembled WGS sequence"/>
</dbReference>
<dbReference type="EMBL" id="JAGINW010000001">
    <property type="protein sequence ID" value="MBP2323387.1"/>
    <property type="molecule type" value="Genomic_DNA"/>
</dbReference>
<feature type="signal peptide" evidence="1">
    <location>
        <begin position="1"/>
        <end position="31"/>
    </location>
</feature>
<dbReference type="Pfam" id="PF14200">
    <property type="entry name" value="RicinB_lectin_2"/>
    <property type="match status" value="1"/>
</dbReference>
<evidence type="ECO:0000313" key="3">
    <source>
        <dbReference type="EMBL" id="MBP2323387.1"/>
    </source>
</evidence>
<dbReference type="InterPro" id="IPR000772">
    <property type="entry name" value="Ricin_B_lectin"/>
</dbReference>
<dbReference type="Gene3D" id="2.80.10.50">
    <property type="match status" value="1"/>
</dbReference>
<comment type="caution">
    <text evidence="3">The sequence shown here is derived from an EMBL/GenBank/DDBJ whole genome shotgun (WGS) entry which is preliminary data.</text>
</comment>
<gene>
    <name evidence="3" type="ORF">JOF56_003772</name>
</gene>
<evidence type="ECO:0000256" key="1">
    <source>
        <dbReference type="SAM" id="SignalP"/>
    </source>
</evidence>